<dbReference type="InterPro" id="IPR028973">
    <property type="entry name" value="PhnB-like"/>
</dbReference>
<accession>A0A9D1LTB4</accession>
<reference evidence="2" key="1">
    <citation type="submission" date="2020-10" db="EMBL/GenBank/DDBJ databases">
        <authorList>
            <person name="Gilroy R."/>
        </authorList>
    </citation>
    <scope>NUCLEOTIDE SEQUENCE</scope>
    <source>
        <strain evidence="2">ChiSxjej2B14-8506</strain>
    </source>
</reference>
<name>A0A9D1LTB4_9FIRM</name>
<dbReference type="InterPro" id="IPR029068">
    <property type="entry name" value="Glyas_Bleomycin-R_OHBP_Dase"/>
</dbReference>
<sequence>MLLTPNFNFDGHCEEAMALYQQAFNARVDFVLRYRDADPEDHPAPCPQEQANYIYHAEMHIANQRIMLCDNLDIPFQTSLALSLTVTFDTADEVRRAFDILAPGGQIIYPLQSTTYSSQLGVLIDRFGFRWGLMTEDPNA</sequence>
<dbReference type="Pfam" id="PF06983">
    <property type="entry name" value="3-dmu-9_3-mt"/>
    <property type="match status" value="1"/>
</dbReference>
<dbReference type="Proteomes" id="UP000824123">
    <property type="component" value="Unassembled WGS sequence"/>
</dbReference>
<evidence type="ECO:0000313" key="3">
    <source>
        <dbReference type="Proteomes" id="UP000824123"/>
    </source>
</evidence>
<dbReference type="EMBL" id="DVNK01000063">
    <property type="protein sequence ID" value="HIU47698.1"/>
    <property type="molecule type" value="Genomic_DNA"/>
</dbReference>
<protein>
    <submittedName>
        <fullName evidence="2">VOC family protein</fullName>
    </submittedName>
</protein>
<dbReference type="AlphaFoldDB" id="A0A9D1LTB4"/>
<comment type="caution">
    <text evidence="2">The sequence shown here is derived from an EMBL/GenBank/DDBJ whole genome shotgun (WGS) entry which is preliminary data.</text>
</comment>
<reference evidence="2" key="2">
    <citation type="journal article" date="2021" name="PeerJ">
        <title>Extensive microbial diversity within the chicken gut microbiome revealed by metagenomics and culture.</title>
        <authorList>
            <person name="Gilroy R."/>
            <person name="Ravi A."/>
            <person name="Getino M."/>
            <person name="Pursley I."/>
            <person name="Horton D.L."/>
            <person name="Alikhan N.F."/>
            <person name="Baker D."/>
            <person name="Gharbi K."/>
            <person name="Hall N."/>
            <person name="Watson M."/>
            <person name="Adriaenssens E.M."/>
            <person name="Foster-Nyarko E."/>
            <person name="Jarju S."/>
            <person name="Secka A."/>
            <person name="Antonio M."/>
            <person name="Oren A."/>
            <person name="Chaudhuri R.R."/>
            <person name="La Ragione R."/>
            <person name="Hildebrand F."/>
            <person name="Pallen M.J."/>
        </authorList>
    </citation>
    <scope>NUCLEOTIDE SEQUENCE</scope>
    <source>
        <strain evidence="2">ChiSxjej2B14-8506</strain>
    </source>
</reference>
<dbReference type="PANTHER" id="PTHR33990">
    <property type="entry name" value="PROTEIN YJDN-RELATED"/>
    <property type="match status" value="1"/>
</dbReference>
<evidence type="ECO:0000259" key="1">
    <source>
        <dbReference type="Pfam" id="PF06983"/>
    </source>
</evidence>
<evidence type="ECO:0000313" key="2">
    <source>
        <dbReference type="EMBL" id="HIU47698.1"/>
    </source>
</evidence>
<dbReference type="PANTHER" id="PTHR33990:SF1">
    <property type="entry name" value="PROTEIN YJDN"/>
    <property type="match status" value="1"/>
</dbReference>
<proteinExistence type="predicted"/>
<dbReference type="Gene3D" id="3.10.180.10">
    <property type="entry name" value="2,3-Dihydroxybiphenyl 1,2-Dioxygenase, domain 1"/>
    <property type="match status" value="1"/>
</dbReference>
<dbReference type="CDD" id="cd06588">
    <property type="entry name" value="PhnB_like"/>
    <property type="match status" value="1"/>
</dbReference>
<organism evidence="2 3">
    <name type="scientific">Candidatus Fimadaptatus faecigallinarum</name>
    <dbReference type="NCBI Taxonomy" id="2840814"/>
    <lineage>
        <taxon>Bacteria</taxon>
        <taxon>Bacillati</taxon>
        <taxon>Bacillota</taxon>
        <taxon>Clostridia</taxon>
        <taxon>Eubacteriales</taxon>
        <taxon>Candidatus Fimadaptatus</taxon>
    </lineage>
</organism>
<dbReference type="SUPFAM" id="SSF54593">
    <property type="entry name" value="Glyoxalase/Bleomycin resistance protein/Dihydroxybiphenyl dioxygenase"/>
    <property type="match status" value="1"/>
</dbReference>
<gene>
    <name evidence="2" type="ORF">IAC59_10660</name>
</gene>
<feature type="domain" description="PhnB-like" evidence="1">
    <location>
        <begin position="4"/>
        <end position="133"/>
    </location>
</feature>